<dbReference type="RefSeq" id="WP_346820905.1">
    <property type="nucleotide sequence ID" value="NZ_JBDKWZ010000004.1"/>
</dbReference>
<name>A0AAW9S2K8_9BACT</name>
<reference evidence="1 2" key="1">
    <citation type="submission" date="2024-04" db="EMBL/GenBank/DDBJ databases">
        <title>Novel genus in family Flammeovirgaceae.</title>
        <authorList>
            <person name="Nguyen T.H."/>
            <person name="Vuong T.Q."/>
            <person name="Le H."/>
            <person name="Kim S.-G."/>
        </authorList>
    </citation>
    <scope>NUCLEOTIDE SEQUENCE [LARGE SCALE GENOMIC DNA]</scope>
    <source>
        <strain evidence="1 2">JCM 23209</strain>
    </source>
</reference>
<proteinExistence type="predicted"/>
<protein>
    <submittedName>
        <fullName evidence="1">Uncharacterized protein</fullName>
    </submittedName>
</protein>
<dbReference type="EMBL" id="JBDKWZ010000004">
    <property type="protein sequence ID" value="MEN7548123.1"/>
    <property type="molecule type" value="Genomic_DNA"/>
</dbReference>
<dbReference type="Proteomes" id="UP001403385">
    <property type="component" value="Unassembled WGS sequence"/>
</dbReference>
<evidence type="ECO:0000313" key="2">
    <source>
        <dbReference type="Proteomes" id="UP001403385"/>
    </source>
</evidence>
<evidence type="ECO:0000313" key="1">
    <source>
        <dbReference type="EMBL" id="MEN7548123.1"/>
    </source>
</evidence>
<sequence length="332" mass="38938">MLSEKIKNAIEESEVIRQSVDLKRYGNDWTSFTRTTFNHIARVINAEVSRQILKKPYLLQEFLLFGNDELDSILFTYKLEDISEFKEYLKKRNPQRPHNWISGKTLYSYWHGGNPKSRKINVLLTFLQIEPQLWDKWKKAGLSTVKQQISKDLQLLKQHYLGHYFRYYQKSDNSPVMLKTPFIIREDPWDVVVVEMKTIGHQYRSSAIALRDSALYIDCENLNWDDKESFVFNIGFDPHPEVLVGVSNTLNRRRQTIALKNVLVRQPKVYDFQAAQGLEIPFDADLSIESVDYQILHYFKSNTHNLMMMPYCSHVEELSQLGRYMALTSPGG</sequence>
<dbReference type="AlphaFoldDB" id="A0AAW9S2K8"/>
<gene>
    <name evidence="1" type="ORF">AAG747_09385</name>
</gene>
<comment type="caution">
    <text evidence="1">The sequence shown here is derived from an EMBL/GenBank/DDBJ whole genome shotgun (WGS) entry which is preliminary data.</text>
</comment>
<organism evidence="1 2">
    <name type="scientific">Rapidithrix thailandica</name>
    <dbReference type="NCBI Taxonomy" id="413964"/>
    <lineage>
        <taxon>Bacteria</taxon>
        <taxon>Pseudomonadati</taxon>
        <taxon>Bacteroidota</taxon>
        <taxon>Cytophagia</taxon>
        <taxon>Cytophagales</taxon>
        <taxon>Flammeovirgaceae</taxon>
        <taxon>Rapidithrix</taxon>
    </lineage>
</organism>
<keyword evidence="2" id="KW-1185">Reference proteome</keyword>
<accession>A0AAW9S2K8</accession>